<feature type="region of interest" description="Disordered" evidence="1">
    <location>
        <begin position="53"/>
        <end position="86"/>
    </location>
</feature>
<accession>A0A6V8MJZ1</accession>
<proteinExistence type="predicted"/>
<evidence type="ECO:0000313" key="3">
    <source>
        <dbReference type="Proteomes" id="UP000556026"/>
    </source>
</evidence>
<evidence type="ECO:0000256" key="1">
    <source>
        <dbReference type="SAM" id="MobiDB-lite"/>
    </source>
</evidence>
<organism evidence="2 3">
    <name type="scientific">Geomonas silvestris</name>
    <dbReference type="NCBI Taxonomy" id="2740184"/>
    <lineage>
        <taxon>Bacteria</taxon>
        <taxon>Pseudomonadati</taxon>
        <taxon>Thermodesulfobacteriota</taxon>
        <taxon>Desulfuromonadia</taxon>
        <taxon>Geobacterales</taxon>
        <taxon>Geobacteraceae</taxon>
        <taxon>Geomonas</taxon>
    </lineage>
</organism>
<name>A0A6V8MJZ1_9BACT</name>
<reference evidence="3" key="1">
    <citation type="submission" date="2020-06" db="EMBL/GenBank/DDBJ databases">
        <title>Draft genomic sequence of Geomonas sp. Red330.</title>
        <authorList>
            <person name="Itoh H."/>
            <person name="Zhenxing X."/>
            <person name="Ushijima N."/>
            <person name="Masuda Y."/>
            <person name="Shiratori Y."/>
            <person name="Senoo K."/>
        </authorList>
    </citation>
    <scope>NUCLEOTIDE SEQUENCE [LARGE SCALE GENOMIC DNA]</scope>
    <source>
        <strain evidence="3">Red330</strain>
    </source>
</reference>
<comment type="caution">
    <text evidence="2">The sequence shown here is derived from an EMBL/GenBank/DDBJ whole genome shotgun (WGS) entry which is preliminary data.</text>
</comment>
<dbReference type="EMBL" id="BLXX01000008">
    <property type="protein sequence ID" value="GFO60321.1"/>
    <property type="molecule type" value="Genomic_DNA"/>
</dbReference>
<gene>
    <name evidence="2" type="ORF">GMST_26460</name>
</gene>
<dbReference type="AlphaFoldDB" id="A0A6V8MJZ1"/>
<dbReference type="Proteomes" id="UP000556026">
    <property type="component" value="Unassembled WGS sequence"/>
</dbReference>
<protein>
    <submittedName>
        <fullName evidence="2">Uncharacterized protein</fullName>
    </submittedName>
</protein>
<keyword evidence="3" id="KW-1185">Reference proteome</keyword>
<sequence>MGKSPNSRGFACSVVGSQRFIIDAIPGDALVICDNDLSLCTNLFEKIKLSAKLPRSDNHQRKNKQKKQMPNLNPVMNLVQTGNKEG</sequence>
<evidence type="ECO:0000313" key="2">
    <source>
        <dbReference type="EMBL" id="GFO60321.1"/>
    </source>
</evidence>